<evidence type="ECO:0000313" key="2">
    <source>
        <dbReference type="Proteomes" id="UP000613743"/>
    </source>
</evidence>
<gene>
    <name evidence="1" type="ORF">GCM10009332_01840</name>
</gene>
<reference evidence="1" key="1">
    <citation type="journal article" date="2014" name="Int. J. Syst. Evol. Microbiol.">
        <title>Complete genome sequence of Corynebacterium casei LMG S-19264T (=DSM 44701T), isolated from a smear-ripened cheese.</title>
        <authorList>
            <consortium name="US DOE Joint Genome Institute (JGI-PGF)"/>
            <person name="Walter F."/>
            <person name="Albersmeier A."/>
            <person name="Kalinowski J."/>
            <person name="Ruckert C."/>
        </authorList>
    </citation>
    <scope>NUCLEOTIDE SEQUENCE</scope>
    <source>
        <strain evidence="1">JCM 30804</strain>
    </source>
</reference>
<comment type="caution">
    <text evidence="1">The sequence shown here is derived from an EMBL/GenBank/DDBJ whole genome shotgun (WGS) entry which is preliminary data.</text>
</comment>
<name>A0A917N6D4_9GAMM</name>
<sequence length="63" mass="7237">MLAIELDEAEIVEAMIGSTHHNVDWAATCLEKHTNKRVDISMIISNWQSKKVLKLLSERYPTQ</sequence>
<evidence type="ECO:0000313" key="1">
    <source>
        <dbReference type="EMBL" id="GGI68301.1"/>
    </source>
</evidence>
<organism evidence="1 2">
    <name type="scientific">Shewanella gelidii</name>
    <dbReference type="NCBI Taxonomy" id="1642821"/>
    <lineage>
        <taxon>Bacteria</taxon>
        <taxon>Pseudomonadati</taxon>
        <taxon>Pseudomonadota</taxon>
        <taxon>Gammaproteobacteria</taxon>
        <taxon>Alteromonadales</taxon>
        <taxon>Shewanellaceae</taxon>
        <taxon>Shewanella</taxon>
    </lineage>
</organism>
<keyword evidence="2" id="KW-1185">Reference proteome</keyword>
<dbReference type="EMBL" id="BMPZ01000001">
    <property type="protein sequence ID" value="GGI68301.1"/>
    <property type="molecule type" value="Genomic_DNA"/>
</dbReference>
<dbReference type="AlphaFoldDB" id="A0A917N6D4"/>
<accession>A0A917N6D4</accession>
<dbReference type="Proteomes" id="UP000613743">
    <property type="component" value="Unassembled WGS sequence"/>
</dbReference>
<reference evidence="1" key="2">
    <citation type="submission" date="2020-09" db="EMBL/GenBank/DDBJ databases">
        <authorList>
            <person name="Sun Q."/>
            <person name="Ohkuma M."/>
        </authorList>
    </citation>
    <scope>NUCLEOTIDE SEQUENCE</scope>
    <source>
        <strain evidence="1">JCM 30804</strain>
    </source>
</reference>
<protein>
    <submittedName>
        <fullName evidence="1">Uncharacterized protein</fullName>
    </submittedName>
</protein>
<proteinExistence type="predicted"/>